<proteinExistence type="inferred from homology"/>
<feature type="binding site" evidence="7">
    <location>
        <position position="221"/>
    </location>
    <ligand>
        <name>Zn(2+)</name>
        <dbReference type="ChEBI" id="CHEBI:29105"/>
        <label>3</label>
    </ligand>
</feature>
<evidence type="ECO:0000256" key="5">
    <source>
        <dbReference type="ARBA" id="ARBA00022833"/>
    </source>
</evidence>
<dbReference type="InterPro" id="IPR001719">
    <property type="entry name" value="AP_endonuc_2"/>
</dbReference>
<keyword evidence="5 7" id="KW-0862">Zinc</keyword>
<gene>
    <name evidence="7" type="primary">nfo</name>
    <name evidence="9" type="ORF">Uis1B_0486</name>
</gene>
<feature type="binding site" evidence="7">
    <location>
        <position position="73"/>
    </location>
    <ligand>
        <name>Zn(2+)</name>
        <dbReference type="ChEBI" id="CHEBI:29105"/>
        <label>1</label>
    </ligand>
</feature>
<protein>
    <recommendedName>
        <fullName evidence="7">Probable endonuclease 4</fullName>
        <ecNumber evidence="7">3.1.21.2</ecNumber>
    </recommendedName>
    <alternativeName>
        <fullName evidence="7">Endodeoxyribonuclease IV</fullName>
    </alternativeName>
    <alternativeName>
        <fullName evidence="7">Endonuclease IV</fullName>
    </alternativeName>
</protein>
<dbReference type="InterPro" id="IPR018246">
    <property type="entry name" value="AP_endonuc_F2_Zn_BS"/>
</dbReference>
<evidence type="ECO:0000256" key="3">
    <source>
        <dbReference type="ARBA" id="ARBA00022763"/>
    </source>
</evidence>
<dbReference type="GO" id="GO:0008081">
    <property type="term" value="F:phosphoric diester hydrolase activity"/>
    <property type="evidence" value="ECO:0007669"/>
    <property type="project" value="TreeGrafter"/>
</dbReference>
<reference evidence="9 10" key="1">
    <citation type="submission" date="2017-07" db="EMBL/GenBank/DDBJ databases">
        <title>Bifidobacterium novel species.</title>
        <authorList>
            <person name="Lugli G.A."/>
            <person name="Milani C."/>
            <person name="Duranti S."/>
            <person name="Mangifesta M."/>
        </authorList>
    </citation>
    <scope>NUCLEOTIDE SEQUENCE [LARGE SCALE GENOMIC DNA]</scope>
    <source>
        <strain evidence="10">Uis1B</strain>
    </source>
</reference>
<evidence type="ECO:0000313" key="10">
    <source>
        <dbReference type="Proteomes" id="UP000235050"/>
    </source>
</evidence>
<keyword evidence="4 7" id="KW-0378">Hydrolase</keyword>
<dbReference type="CDD" id="cd00019">
    <property type="entry name" value="AP2Ec"/>
    <property type="match status" value="1"/>
</dbReference>
<comment type="function">
    <text evidence="7">Endonuclease IV plays a role in DNA repair. It cleaves phosphodiester bonds at apurinic or apyrimidinic (AP) sites, generating a 3'-hydroxyl group and a 5'-terminal sugar phosphate.</text>
</comment>
<dbReference type="RefSeq" id="WP_101615249.1">
    <property type="nucleotide sequence ID" value="NZ_NMWU01000007.1"/>
</dbReference>
<dbReference type="SUPFAM" id="SSF51658">
    <property type="entry name" value="Xylose isomerase-like"/>
    <property type="match status" value="1"/>
</dbReference>
<evidence type="ECO:0000256" key="4">
    <source>
        <dbReference type="ARBA" id="ARBA00022801"/>
    </source>
</evidence>
<feature type="binding site" evidence="7">
    <location>
        <position position="165"/>
    </location>
    <ligand>
        <name>Zn(2+)</name>
        <dbReference type="ChEBI" id="CHEBI:29105"/>
        <label>1</label>
    </ligand>
</feature>
<feature type="binding site" evidence="7">
    <location>
        <position position="253"/>
    </location>
    <ligand>
        <name>Zn(2+)</name>
        <dbReference type="ChEBI" id="CHEBI:29105"/>
        <label>2</label>
    </ligand>
</feature>
<dbReference type="Pfam" id="PF01261">
    <property type="entry name" value="AP_endonuc_2"/>
    <property type="match status" value="1"/>
</dbReference>
<dbReference type="PANTHER" id="PTHR21445">
    <property type="entry name" value="ENDONUCLEASE IV ENDODEOXYRIBONUCLEASE IV"/>
    <property type="match status" value="1"/>
</dbReference>
<name>A0A2N5JBT3_9BIFI</name>
<evidence type="ECO:0000313" key="9">
    <source>
        <dbReference type="EMBL" id="PLS31665.1"/>
    </source>
</evidence>
<dbReference type="PROSITE" id="PS00731">
    <property type="entry name" value="AP_NUCLEASE_F2_3"/>
    <property type="match status" value="1"/>
</dbReference>
<keyword evidence="6 7" id="KW-0234">DNA repair</keyword>
<dbReference type="Proteomes" id="UP000235050">
    <property type="component" value="Unassembled WGS sequence"/>
</dbReference>
<evidence type="ECO:0000259" key="8">
    <source>
        <dbReference type="Pfam" id="PF01261"/>
    </source>
</evidence>
<dbReference type="GO" id="GO:0008833">
    <property type="term" value="F:deoxyribonuclease IV (phage-T4-induced) activity"/>
    <property type="evidence" value="ECO:0007669"/>
    <property type="project" value="UniProtKB-UniRule"/>
</dbReference>
<comment type="cofactor">
    <cofactor evidence="7">
        <name>Zn(2+)</name>
        <dbReference type="ChEBI" id="CHEBI:29105"/>
    </cofactor>
    <text evidence="7">Binds 3 Zn(2+) ions.</text>
</comment>
<keyword evidence="3 7" id="KW-0227">DNA damage</keyword>
<dbReference type="Gene3D" id="3.20.20.150">
    <property type="entry name" value="Divalent-metal-dependent TIM barrel enzymes"/>
    <property type="match status" value="1"/>
</dbReference>
<dbReference type="GO" id="GO:0003677">
    <property type="term" value="F:DNA binding"/>
    <property type="evidence" value="ECO:0007669"/>
    <property type="project" value="InterPro"/>
</dbReference>
<feature type="binding site" evidence="7">
    <location>
        <position position="268"/>
    </location>
    <ligand>
        <name>Zn(2+)</name>
        <dbReference type="ChEBI" id="CHEBI:29105"/>
        <label>3</label>
    </ligand>
</feature>
<dbReference type="OrthoDB" id="9805666at2"/>
<comment type="similarity">
    <text evidence="1 7">Belongs to the AP endonuclease 2 family.</text>
</comment>
<dbReference type="PROSITE" id="PS00730">
    <property type="entry name" value="AP_NUCLEASE_F2_2"/>
    <property type="match status" value="1"/>
</dbReference>
<dbReference type="EC" id="3.1.21.2" evidence="7"/>
<dbReference type="PROSITE" id="PS51432">
    <property type="entry name" value="AP_NUCLEASE_F2_4"/>
    <property type="match status" value="1"/>
</dbReference>
<comment type="caution">
    <text evidence="9">The sequence shown here is derived from an EMBL/GenBank/DDBJ whole genome shotgun (WGS) entry which is preliminary data.</text>
</comment>
<evidence type="ECO:0000256" key="1">
    <source>
        <dbReference type="ARBA" id="ARBA00005340"/>
    </source>
</evidence>
<organism evidence="9 10">
    <name type="scientific">Bifidobacterium margollesii</name>
    <dbReference type="NCBI Taxonomy" id="2020964"/>
    <lineage>
        <taxon>Bacteria</taxon>
        <taxon>Bacillati</taxon>
        <taxon>Actinomycetota</taxon>
        <taxon>Actinomycetes</taxon>
        <taxon>Bifidobacteriales</taxon>
        <taxon>Bifidobacteriaceae</taxon>
        <taxon>Bifidobacterium</taxon>
    </lineage>
</organism>
<dbReference type="EMBL" id="NMWU01000007">
    <property type="protein sequence ID" value="PLS31665.1"/>
    <property type="molecule type" value="Genomic_DNA"/>
</dbReference>
<feature type="binding site" evidence="7">
    <location>
        <position position="298"/>
    </location>
    <ligand>
        <name>Zn(2+)</name>
        <dbReference type="ChEBI" id="CHEBI:29105"/>
        <label>2</label>
    </ligand>
</feature>
<comment type="catalytic activity">
    <reaction evidence="7">
        <text>Endonucleolytic cleavage to 5'-phosphooligonucleotide end-products.</text>
        <dbReference type="EC" id="3.1.21.2"/>
    </reaction>
</comment>
<dbReference type="PANTHER" id="PTHR21445:SF0">
    <property type="entry name" value="APURINIC-APYRIMIDINIC ENDONUCLEASE"/>
    <property type="match status" value="1"/>
</dbReference>
<feature type="binding site" evidence="7">
    <location>
        <position position="266"/>
    </location>
    <ligand>
        <name>Zn(2+)</name>
        <dbReference type="ChEBI" id="CHEBI:29105"/>
        <label>3</label>
    </ligand>
</feature>
<dbReference type="GO" id="GO:0008270">
    <property type="term" value="F:zinc ion binding"/>
    <property type="evidence" value="ECO:0007669"/>
    <property type="project" value="UniProtKB-UniRule"/>
</dbReference>
<feature type="binding site" evidence="7">
    <location>
        <position position="165"/>
    </location>
    <ligand>
        <name>Zn(2+)</name>
        <dbReference type="ChEBI" id="CHEBI:29105"/>
        <label>2</label>
    </ligand>
</feature>
<feature type="binding site" evidence="7">
    <location>
        <position position="117"/>
    </location>
    <ligand>
        <name>Zn(2+)</name>
        <dbReference type="ChEBI" id="CHEBI:29105"/>
        <label>1</label>
    </ligand>
</feature>
<feature type="binding site" evidence="7">
    <location>
        <position position="218"/>
    </location>
    <ligand>
        <name>Zn(2+)</name>
        <dbReference type="ChEBI" id="CHEBI:29105"/>
        <label>2</label>
    </ligand>
</feature>
<evidence type="ECO:0000256" key="7">
    <source>
        <dbReference type="HAMAP-Rule" id="MF_00152"/>
    </source>
</evidence>
<accession>A0A2N5JBT3</accession>
<dbReference type="HAMAP" id="MF_00152">
    <property type="entry name" value="Nfo"/>
    <property type="match status" value="1"/>
</dbReference>
<dbReference type="AlphaFoldDB" id="A0A2N5JBT3"/>
<dbReference type="SMART" id="SM00518">
    <property type="entry name" value="AP2Ec"/>
    <property type="match status" value="1"/>
</dbReference>
<dbReference type="InterPro" id="IPR013022">
    <property type="entry name" value="Xyl_isomerase-like_TIM-brl"/>
</dbReference>
<dbReference type="GO" id="GO:0003906">
    <property type="term" value="F:DNA-(apurinic or apyrimidinic site) endonuclease activity"/>
    <property type="evidence" value="ECO:0007669"/>
    <property type="project" value="TreeGrafter"/>
</dbReference>
<keyword evidence="10" id="KW-1185">Reference proteome</keyword>
<dbReference type="InterPro" id="IPR036237">
    <property type="entry name" value="Xyl_isomerase-like_sf"/>
</dbReference>
<keyword evidence="7 9" id="KW-0255">Endonuclease</keyword>
<sequence length="319" mass="33932">MGNSSAELYIGSHLSTSGGWSKLIERSHEEGGTTFAFFPRSPYGRRSKALDEAGAAGFAGRLTAEQYGPLVVHAPYVYNFAAKDSAKREFAVNAMIEDMRLLSAIRHAGQSLYLNVHPGAHVGQGSEVGCRLIAESLSRVLIALSTGAGAYGSDGEISVVPILLETMAGKGTECGRTFEEIAAIIDGIEQRCEDAGVPCTIPDATGTGSEPLVGVTLDTCHVLDAGYDLVNDFDGVIGEFDHVIGLSRLKAIHANDSINGLNSHKDRHANIGDGALGLPFFERMVNDPRLCGLPMILETKELTPTTHRDEIALLKGLCH</sequence>
<keyword evidence="2 7" id="KW-0479">Metal-binding</keyword>
<feature type="domain" description="Xylose isomerase-like TIM barrel" evidence="8">
    <location>
        <begin position="26"/>
        <end position="315"/>
    </location>
</feature>
<dbReference type="GO" id="GO:0006284">
    <property type="term" value="P:base-excision repair"/>
    <property type="evidence" value="ECO:0007669"/>
    <property type="project" value="TreeGrafter"/>
</dbReference>
<evidence type="ECO:0000256" key="6">
    <source>
        <dbReference type="ARBA" id="ARBA00023204"/>
    </source>
</evidence>
<evidence type="ECO:0000256" key="2">
    <source>
        <dbReference type="ARBA" id="ARBA00022723"/>
    </source>
</evidence>
<keyword evidence="7" id="KW-0540">Nuclease</keyword>